<name>A0A1W9NXY8_UNCC3</name>
<comment type="similarity">
    <text evidence="1">Belongs to the pseudomonas-type ThrB family.</text>
</comment>
<dbReference type="PANTHER" id="PTHR21064:SF6">
    <property type="entry name" value="AMINOGLYCOSIDE PHOSPHOTRANSFERASE DOMAIN-CONTAINING PROTEIN"/>
    <property type="match status" value="1"/>
</dbReference>
<comment type="caution">
    <text evidence="3">The sequence shown here is derived from an EMBL/GenBank/DDBJ whole genome shotgun (WGS) entry which is preliminary data.</text>
</comment>
<evidence type="ECO:0000313" key="3">
    <source>
        <dbReference type="EMBL" id="OQX50882.1"/>
    </source>
</evidence>
<protein>
    <recommendedName>
        <fullName evidence="2">Aminoglycoside phosphotransferase domain-containing protein</fullName>
    </recommendedName>
</protein>
<evidence type="ECO:0000256" key="1">
    <source>
        <dbReference type="ARBA" id="ARBA00038240"/>
    </source>
</evidence>
<accession>A0A1W9NXY8</accession>
<dbReference type="InterPro" id="IPR002575">
    <property type="entry name" value="Aminoglycoside_PTrfase"/>
</dbReference>
<organism evidence="3 4">
    <name type="scientific">candidate division CPR3 bacterium 4484_211</name>
    <dbReference type="NCBI Taxonomy" id="1968527"/>
    <lineage>
        <taxon>Bacteria</taxon>
        <taxon>Bacteria division CPR3</taxon>
    </lineage>
</organism>
<dbReference type="GO" id="GO:0019202">
    <property type="term" value="F:amino acid kinase activity"/>
    <property type="evidence" value="ECO:0007669"/>
    <property type="project" value="TreeGrafter"/>
</dbReference>
<feature type="domain" description="Aminoglycoside phosphotransferase" evidence="2">
    <location>
        <begin position="31"/>
        <end position="244"/>
    </location>
</feature>
<reference evidence="4" key="1">
    <citation type="submission" date="2017-03" db="EMBL/GenBank/DDBJ databases">
        <title>Novel pathways for hydrocarbon cycling and metabolic interdependencies in hydrothermal sediment communities.</title>
        <authorList>
            <person name="Dombrowski N."/>
            <person name="Seitz K."/>
            <person name="Teske A."/>
            <person name="Baker B."/>
        </authorList>
    </citation>
    <scope>NUCLEOTIDE SEQUENCE [LARGE SCALE GENOMIC DNA]</scope>
</reference>
<dbReference type="AlphaFoldDB" id="A0A1W9NXY8"/>
<dbReference type="Proteomes" id="UP000192520">
    <property type="component" value="Unassembled WGS sequence"/>
</dbReference>
<dbReference type="InterPro" id="IPR011009">
    <property type="entry name" value="Kinase-like_dom_sf"/>
</dbReference>
<dbReference type="PANTHER" id="PTHR21064">
    <property type="entry name" value="AMINOGLYCOSIDE PHOSPHOTRANSFERASE DOMAIN-CONTAINING PROTEIN-RELATED"/>
    <property type="match status" value="1"/>
</dbReference>
<dbReference type="Gene3D" id="3.30.200.20">
    <property type="entry name" value="Phosphorylase Kinase, domain 1"/>
    <property type="match status" value="1"/>
</dbReference>
<dbReference type="STRING" id="1968527.B5M47_02785"/>
<dbReference type="SUPFAM" id="SSF56112">
    <property type="entry name" value="Protein kinase-like (PK-like)"/>
    <property type="match status" value="1"/>
</dbReference>
<dbReference type="InterPro" id="IPR050249">
    <property type="entry name" value="Pseudomonas-type_ThrB"/>
</dbReference>
<evidence type="ECO:0000259" key="2">
    <source>
        <dbReference type="Pfam" id="PF01636"/>
    </source>
</evidence>
<sequence length="325" mass="38444">MYFSKEDLQDLLSCFGIKSPIKEHVSLNGNRGYSNYGFYIKADDEYLLRIAKGLCDGGRYELECQVLSILKEKGVSVPVMLKTTSGDVYANRVINKRQVQACLFYFIPHDRWPLDFMTSSSFRRIVRQIYKMHRILSSTTLKRPDKRFDLFRYASTYWRRLPSLVVGRELLLGGVKVVEFQRQIDLARELIAEYLKREISIPRQMIHSDLNLMNILVRDGKFEAIVDFDSLGYGSVMDDWALFSVEWNRYGIAYLEWPRIRDLILTQFPREKRGLLKEDMYFRSLAYLVYRLISYLEEKDEEKLKAVPFWFIEKYGKLAYLLGLR</sequence>
<gene>
    <name evidence="3" type="ORF">B5M47_02785</name>
</gene>
<evidence type="ECO:0000313" key="4">
    <source>
        <dbReference type="Proteomes" id="UP000192520"/>
    </source>
</evidence>
<dbReference type="Pfam" id="PF01636">
    <property type="entry name" value="APH"/>
    <property type="match status" value="1"/>
</dbReference>
<dbReference type="Gene3D" id="3.90.1200.10">
    <property type="match status" value="1"/>
</dbReference>
<proteinExistence type="inferred from homology"/>
<dbReference type="EMBL" id="MZGJ01000015">
    <property type="protein sequence ID" value="OQX50882.1"/>
    <property type="molecule type" value="Genomic_DNA"/>
</dbReference>